<reference evidence="2 3" key="1">
    <citation type="submission" date="2024-05" db="EMBL/GenBank/DDBJ databases">
        <title>De novo assembly of an allotetraploid wild potato.</title>
        <authorList>
            <person name="Hosaka A.J."/>
        </authorList>
    </citation>
    <scope>NUCLEOTIDE SEQUENCE [LARGE SCALE GENOMIC DNA]</scope>
    <source>
        <tissue evidence="2">Young leaves</tissue>
    </source>
</reference>
<gene>
    <name evidence="2" type="ORF">AABB24_034364</name>
</gene>
<feature type="compositionally biased region" description="Basic and acidic residues" evidence="1">
    <location>
        <begin position="70"/>
        <end position="79"/>
    </location>
</feature>
<organism evidence="2 3">
    <name type="scientific">Solanum stoloniferum</name>
    <dbReference type="NCBI Taxonomy" id="62892"/>
    <lineage>
        <taxon>Eukaryota</taxon>
        <taxon>Viridiplantae</taxon>
        <taxon>Streptophyta</taxon>
        <taxon>Embryophyta</taxon>
        <taxon>Tracheophyta</taxon>
        <taxon>Spermatophyta</taxon>
        <taxon>Magnoliopsida</taxon>
        <taxon>eudicotyledons</taxon>
        <taxon>Gunneridae</taxon>
        <taxon>Pentapetalae</taxon>
        <taxon>asterids</taxon>
        <taxon>lamiids</taxon>
        <taxon>Solanales</taxon>
        <taxon>Solanaceae</taxon>
        <taxon>Solanoideae</taxon>
        <taxon>Solaneae</taxon>
        <taxon>Solanum</taxon>
    </lineage>
</organism>
<proteinExistence type="predicted"/>
<feature type="region of interest" description="Disordered" evidence="1">
    <location>
        <begin position="29"/>
        <end position="79"/>
    </location>
</feature>
<name>A0ABD2RFR8_9SOLN</name>
<dbReference type="PANTHER" id="PTHR33233:SF14">
    <property type="entry name" value="ENDONUCLEASE_EXONUCLEASE_PHOSPHATASE"/>
    <property type="match status" value="1"/>
</dbReference>
<keyword evidence="3" id="KW-1185">Reference proteome</keyword>
<accession>A0ABD2RFR8</accession>
<protein>
    <submittedName>
        <fullName evidence="2">Uncharacterized protein</fullName>
    </submittedName>
</protein>
<dbReference type="PANTHER" id="PTHR33233">
    <property type="entry name" value="ENDONUCLEASE/EXONUCLEASE/PHOSPHATASE"/>
    <property type="match status" value="1"/>
</dbReference>
<dbReference type="EMBL" id="JBJKTR010000020">
    <property type="protein sequence ID" value="KAL3330500.1"/>
    <property type="molecule type" value="Genomic_DNA"/>
</dbReference>
<feature type="compositionally biased region" description="Polar residues" evidence="1">
    <location>
        <begin position="57"/>
        <end position="66"/>
    </location>
</feature>
<evidence type="ECO:0000313" key="3">
    <source>
        <dbReference type="Proteomes" id="UP001627284"/>
    </source>
</evidence>
<dbReference type="Proteomes" id="UP001627284">
    <property type="component" value="Unassembled WGS sequence"/>
</dbReference>
<comment type="caution">
    <text evidence="2">The sequence shown here is derived from an EMBL/GenBank/DDBJ whole genome shotgun (WGS) entry which is preliminary data.</text>
</comment>
<evidence type="ECO:0000256" key="1">
    <source>
        <dbReference type="SAM" id="MobiDB-lite"/>
    </source>
</evidence>
<evidence type="ECO:0000313" key="2">
    <source>
        <dbReference type="EMBL" id="KAL3330500.1"/>
    </source>
</evidence>
<sequence length="155" mass="17130">MRWIQLERWEPWPDLMVNRLHNTTPRQESALAGNIDPHKRGDASTAQAKGIEAGASKASSPNTILNPGTKKKDGKAEDNQGKRDWVGLFYATKSAAKGMNLSYIPPLIQEGEVVVQLTKEDVEEENGVWEKTIVLYVVGNTPSMGWSIPIAFNLS</sequence>
<dbReference type="AlphaFoldDB" id="A0ABD2RFR8"/>